<dbReference type="Proteomes" id="UP001150603">
    <property type="component" value="Unassembled WGS sequence"/>
</dbReference>
<dbReference type="EMBL" id="JANBPW010000065">
    <property type="protein sequence ID" value="KAJ1951075.1"/>
    <property type="molecule type" value="Genomic_DNA"/>
</dbReference>
<comment type="caution">
    <text evidence="1">The sequence shown here is derived from an EMBL/GenBank/DDBJ whole genome shotgun (WGS) entry which is preliminary data.</text>
</comment>
<organism evidence="1 2">
    <name type="scientific">Linderina macrospora</name>
    <dbReference type="NCBI Taxonomy" id="4868"/>
    <lineage>
        <taxon>Eukaryota</taxon>
        <taxon>Fungi</taxon>
        <taxon>Fungi incertae sedis</taxon>
        <taxon>Zoopagomycota</taxon>
        <taxon>Kickxellomycotina</taxon>
        <taxon>Kickxellomycetes</taxon>
        <taxon>Kickxellales</taxon>
        <taxon>Kickxellaceae</taxon>
        <taxon>Linderina</taxon>
    </lineage>
</organism>
<gene>
    <name evidence="1" type="ORF">FBU59_000370</name>
</gene>
<proteinExistence type="predicted"/>
<sequence>MATERFNLEKQELAFTPVAKISTIVNGLRSAFADDVMRDIGFRKQQLQALLQGVRENSDMLAQALKLDLNRSKQEAMFYEIEPVEFEIGQFLQNLDTWTKPDTNRLASDQIGFLASSMEVRKEPLGTVVIISPWNYPLRLTLLPLIGALAAGNTVVIKPSEVAPYSAMAMQHVLTTCLDTRVVQLVQGGVDETTELLKQKLDHFFYTGNGTVGKIVAKAAAEQLVGVTLELGGKSPAIVHNDVADLGPTAMRLVWAKLTNAGQSCTAVDYVLVHRSIKDKLIKLLVEVIHEAYSRTPQKSADYGRIINQRHWQRLMDALAATGGSVVPVADDEADKNDRYIPPTVVDDVTPTDSLMRDELFGPILPIIAYDTLDEALATINGRDQPLALYVFGSNKTIEYVMGHTRSGAAVANDTMFHMGAHNFPFGGVGASGVGNYMGRYSFETFSHSRSVMQRPLWFPPPGVDTLRLAPFDGPQNAWKAEVGPAMMYPKNYWLRRTFWGKLLTLVPLWRLLAATGPLLLGLLKGRAAVKATRP</sequence>
<protein>
    <submittedName>
        <fullName evidence="1">Uncharacterized protein</fullName>
    </submittedName>
</protein>
<accession>A0ACC1JH28</accession>
<evidence type="ECO:0000313" key="2">
    <source>
        <dbReference type="Proteomes" id="UP001150603"/>
    </source>
</evidence>
<evidence type="ECO:0000313" key="1">
    <source>
        <dbReference type="EMBL" id="KAJ1951075.1"/>
    </source>
</evidence>
<keyword evidence="2" id="KW-1185">Reference proteome</keyword>
<name>A0ACC1JH28_9FUNG</name>
<reference evidence="1" key="1">
    <citation type="submission" date="2022-07" db="EMBL/GenBank/DDBJ databases">
        <title>Phylogenomic reconstructions and comparative analyses of Kickxellomycotina fungi.</title>
        <authorList>
            <person name="Reynolds N.K."/>
            <person name="Stajich J.E."/>
            <person name="Barry K."/>
            <person name="Grigoriev I.V."/>
            <person name="Crous P."/>
            <person name="Smith M.E."/>
        </authorList>
    </citation>
    <scope>NUCLEOTIDE SEQUENCE</scope>
    <source>
        <strain evidence="1">NRRL 5244</strain>
    </source>
</reference>